<feature type="signal peptide" evidence="1">
    <location>
        <begin position="1"/>
        <end position="23"/>
    </location>
</feature>
<proteinExistence type="predicted"/>
<keyword evidence="3" id="KW-1185">Reference proteome</keyword>
<reference evidence="3" key="1">
    <citation type="submission" date="2024-04" db="EMBL/GenBank/DDBJ databases">
        <title>Salinicola lusitanus LLJ914,a marine bacterium isolated from the Okinawa Trough.</title>
        <authorList>
            <person name="Li J."/>
        </authorList>
    </citation>
    <scope>NUCLEOTIDE SEQUENCE [LARGE SCALE GENOMIC DNA]</scope>
</reference>
<gene>
    <name evidence="2" type="ORF">WMY93_033538</name>
</gene>
<evidence type="ECO:0000313" key="2">
    <source>
        <dbReference type="EMBL" id="KAK7879796.1"/>
    </source>
</evidence>
<dbReference type="AlphaFoldDB" id="A0AAW0MND3"/>
<evidence type="ECO:0000313" key="3">
    <source>
        <dbReference type="Proteomes" id="UP001460270"/>
    </source>
</evidence>
<dbReference type="Proteomes" id="UP001460270">
    <property type="component" value="Unassembled WGS sequence"/>
</dbReference>
<comment type="caution">
    <text evidence="2">The sequence shown here is derived from an EMBL/GenBank/DDBJ whole genome shotgun (WGS) entry which is preliminary data.</text>
</comment>
<name>A0AAW0MND3_9GOBI</name>
<feature type="chain" id="PRO_5043541797" evidence="1">
    <location>
        <begin position="24"/>
        <end position="141"/>
    </location>
</feature>
<protein>
    <submittedName>
        <fullName evidence="2">Uncharacterized protein</fullName>
    </submittedName>
</protein>
<organism evidence="2 3">
    <name type="scientific">Mugilogobius chulae</name>
    <name type="common">yellowstripe goby</name>
    <dbReference type="NCBI Taxonomy" id="88201"/>
    <lineage>
        <taxon>Eukaryota</taxon>
        <taxon>Metazoa</taxon>
        <taxon>Chordata</taxon>
        <taxon>Craniata</taxon>
        <taxon>Vertebrata</taxon>
        <taxon>Euteleostomi</taxon>
        <taxon>Actinopterygii</taxon>
        <taxon>Neopterygii</taxon>
        <taxon>Teleostei</taxon>
        <taxon>Neoteleostei</taxon>
        <taxon>Acanthomorphata</taxon>
        <taxon>Gobiaria</taxon>
        <taxon>Gobiiformes</taxon>
        <taxon>Gobioidei</taxon>
        <taxon>Gobiidae</taxon>
        <taxon>Gobionellinae</taxon>
        <taxon>Mugilogobius</taxon>
    </lineage>
</organism>
<evidence type="ECO:0000256" key="1">
    <source>
        <dbReference type="SAM" id="SignalP"/>
    </source>
</evidence>
<dbReference type="EMBL" id="JBBPFD010000199">
    <property type="protein sequence ID" value="KAK7879796.1"/>
    <property type="molecule type" value="Genomic_DNA"/>
</dbReference>
<accession>A0AAW0MND3</accession>
<keyword evidence="1" id="KW-0732">Signal</keyword>
<sequence>MALECLAHHLALLMFRIKSYVDTCVEYRCDEPNKPCPAFLADVPEYLLRVKALLPKKRRRRGVRGGRLVRLLACTFSGAVGSSKTMQPVIAASVHGACLLLLSSLLLGYSRFVDRGTTQCPCAFTGLVCGLLPLTMCSRHH</sequence>